<dbReference type="Proteomes" id="UP000593574">
    <property type="component" value="Unassembled WGS sequence"/>
</dbReference>
<name>A0A7J9AYK1_9ROSI</name>
<proteinExistence type="predicted"/>
<sequence length="20" mass="2035">MAALLLPLDAAVGGDDDQLH</sequence>
<gene>
    <name evidence="1" type="ORF">Golax_020579</name>
</gene>
<dbReference type="EMBL" id="JABEZV010429281">
    <property type="protein sequence ID" value="MBA0729165.1"/>
    <property type="molecule type" value="Genomic_DNA"/>
</dbReference>
<feature type="non-terminal residue" evidence="1">
    <location>
        <position position="20"/>
    </location>
</feature>
<reference evidence="1 2" key="1">
    <citation type="journal article" date="2019" name="Genome Biol. Evol.">
        <title>Insights into the evolution of the New World diploid cottons (Gossypium, subgenus Houzingenia) based on genome sequencing.</title>
        <authorList>
            <person name="Grover C.E."/>
            <person name="Arick M.A. 2nd"/>
            <person name="Thrash A."/>
            <person name="Conover J.L."/>
            <person name="Sanders W.S."/>
            <person name="Peterson D.G."/>
            <person name="Frelichowski J.E."/>
            <person name="Scheffler J.A."/>
            <person name="Scheffler B.E."/>
            <person name="Wendel J.F."/>
        </authorList>
    </citation>
    <scope>NUCLEOTIDE SEQUENCE [LARGE SCALE GENOMIC DNA]</scope>
    <source>
        <strain evidence="1">4</strain>
        <tissue evidence="1">Leaf</tissue>
    </source>
</reference>
<dbReference type="AlphaFoldDB" id="A0A7J9AYK1"/>
<evidence type="ECO:0000313" key="1">
    <source>
        <dbReference type="EMBL" id="MBA0729165.1"/>
    </source>
</evidence>
<evidence type="ECO:0000313" key="2">
    <source>
        <dbReference type="Proteomes" id="UP000593574"/>
    </source>
</evidence>
<organism evidence="1 2">
    <name type="scientific">Gossypium laxum</name>
    <dbReference type="NCBI Taxonomy" id="34288"/>
    <lineage>
        <taxon>Eukaryota</taxon>
        <taxon>Viridiplantae</taxon>
        <taxon>Streptophyta</taxon>
        <taxon>Embryophyta</taxon>
        <taxon>Tracheophyta</taxon>
        <taxon>Spermatophyta</taxon>
        <taxon>Magnoliopsida</taxon>
        <taxon>eudicotyledons</taxon>
        <taxon>Gunneridae</taxon>
        <taxon>Pentapetalae</taxon>
        <taxon>rosids</taxon>
        <taxon>malvids</taxon>
        <taxon>Malvales</taxon>
        <taxon>Malvaceae</taxon>
        <taxon>Malvoideae</taxon>
        <taxon>Gossypium</taxon>
    </lineage>
</organism>
<accession>A0A7J9AYK1</accession>
<protein>
    <submittedName>
        <fullName evidence="1">Uncharacterized protein</fullName>
    </submittedName>
</protein>
<comment type="caution">
    <text evidence="1">The sequence shown here is derived from an EMBL/GenBank/DDBJ whole genome shotgun (WGS) entry which is preliminary data.</text>
</comment>
<keyword evidence="2" id="KW-1185">Reference proteome</keyword>